<evidence type="ECO:0000313" key="2">
    <source>
        <dbReference type="Proteomes" id="UP000320055"/>
    </source>
</evidence>
<sequence length="58" mass="7033">MFYSKKLISSYKFIFKIFFLKNVIRVIPDNELSVYCYIVKVTFYSDNLLKSILLHKNF</sequence>
<organism evidence="1 2">
    <name type="scientific">Hyella patelloides LEGE 07179</name>
    <dbReference type="NCBI Taxonomy" id="945734"/>
    <lineage>
        <taxon>Bacteria</taxon>
        <taxon>Bacillati</taxon>
        <taxon>Cyanobacteriota</taxon>
        <taxon>Cyanophyceae</taxon>
        <taxon>Pleurocapsales</taxon>
        <taxon>Hyellaceae</taxon>
        <taxon>Hyella</taxon>
    </lineage>
</organism>
<accession>A0A563VWG3</accession>
<keyword evidence="2" id="KW-1185">Reference proteome</keyword>
<evidence type="ECO:0000313" key="1">
    <source>
        <dbReference type="EMBL" id="VEP15760.1"/>
    </source>
</evidence>
<reference evidence="1 2" key="1">
    <citation type="submission" date="2019-01" db="EMBL/GenBank/DDBJ databases">
        <authorList>
            <person name="Brito A."/>
        </authorList>
    </citation>
    <scope>NUCLEOTIDE SEQUENCE [LARGE SCALE GENOMIC DNA]</scope>
    <source>
        <strain evidence="1">1</strain>
    </source>
</reference>
<proteinExistence type="predicted"/>
<protein>
    <submittedName>
        <fullName evidence="1">Uncharacterized protein</fullName>
    </submittedName>
</protein>
<dbReference type="EMBL" id="CAACVJ010000299">
    <property type="protein sequence ID" value="VEP15760.1"/>
    <property type="molecule type" value="Genomic_DNA"/>
</dbReference>
<dbReference type="Proteomes" id="UP000320055">
    <property type="component" value="Unassembled WGS sequence"/>
</dbReference>
<dbReference type="AlphaFoldDB" id="A0A563VWG3"/>
<gene>
    <name evidence="1" type="ORF">H1P_3680002</name>
</gene>
<name>A0A563VWG3_9CYAN</name>